<feature type="transmembrane region" description="Helical" evidence="1">
    <location>
        <begin position="118"/>
        <end position="135"/>
    </location>
</feature>
<keyword evidence="3" id="KW-1185">Reference proteome</keyword>
<proteinExistence type="predicted"/>
<feature type="transmembrane region" description="Helical" evidence="1">
    <location>
        <begin position="6"/>
        <end position="24"/>
    </location>
</feature>
<dbReference type="OrthoDB" id="5139341at2759"/>
<dbReference type="EMBL" id="ML991785">
    <property type="protein sequence ID" value="KAF2236378.1"/>
    <property type="molecule type" value="Genomic_DNA"/>
</dbReference>
<feature type="transmembrane region" description="Helical" evidence="1">
    <location>
        <begin position="85"/>
        <end position="106"/>
    </location>
</feature>
<reference evidence="2" key="1">
    <citation type="journal article" date="2020" name="Stud. Mycol.">
        <title>101 Dothideomycetes genomes: a test case for predicting lifestyles and emergence of pathogens.</title>
        <authorList>
            <person name="Haridas S."/>
            <person name="Albert R."/>
            <person name="Binder M."/>
            <person name="Bloem J."/>
            <person name="Labutti K."/>
            <person name="Salamov A."/>
            <person name="Andreopoulos B."/>
            <person name="Baker S."/>
            <person name="Barry K."/>
            <person name="Bills G."/>
            <person name="Bluhm B."/>
            <person name="Cannon C."/>
            <person name="Castanera R."/>
            <person name="Culley D."/>
            <person name="Daum C."/>
            <person name="Ezra D."/>
            <person name="Gonzalez J."/>
            <person name="Henrissat B."/>
            <person name="Kuo A."/>
            <person name="Liang C."/>
            <person name="Lipzen A."/>
            <person name="Lutzoni F."/>
            <person name="Magnuson J."/>
            <person name="Mondo S."/>
            <person name="Nolan M."/>
            <person name="Ohm R."/>
            <person name="Pangilinan J."/>
            <person name="Park H.-J."/>
            <person name="Ramirez L."/>
            <person name="Alfaro M."/>
            <person name="Sun H."/>
            <person name="Tritt A."/>
            <person name="Yoshinaga Y."/>
            <person name="Zwiers L.-H."/>
            <person name="Turgeon B."/>
            <person name="Goodwin S."/>
            <person name="Spatafora J."/>
            <person name="Crous P."/>
            <person name="Grigoriev I."/>
        </authorList>
    </citation>
    <scope>NUCLEOTIDE SEQUENCE</scope>
    <source>
        <strain evidence="2">Tuck. ex Michener</strain>
    </source>
</reference>
<sequence length="276" mass="30823">MAASTLLNLLLIVVTFVSYIPQYYRLLTFGSSTGLSVAGLLTTTLVAQVQVATMYYLFKSAPLMEYGVPIATPPSTRDWLNLSQILTQWICSLLLLALAICIPASTIRPAPDVLSKKVAVLLWILHVLLFILSVVARGRPQDVFFNIIRNVNAAIINPLFTLLTAVSFFFQARVKPPAGQPNVLSKWTLGLHFFTFLLLAISWPFRMILPPNMWKLGSKPAILLEWYPWVGWTCVNNAILAIGQGSMLLLYLNRAEPDGKNRFTDERRSLLGSEEL</sequence>
<dbReference type="Proteomes" id="UP000800092">
    <property type="component" value="Unassembled WGS sequence"/>
</dbReference>
<name>A0A6A6HEV5_VIRVR</name>
<feature type="transmembrane region" description="Helical" evidence="1">
    <location>
        <begin position="191"/>
        <end position="209"/>
    </location>
</feature>
<feature type="transmembrane region" description="Helical" evidence="1">
    <location>
        <begin position="36"/>
        <end position="58"/>
    </location>
</feature>
<evidence type="ECO:0000313" key="3">
    <source>
        <dbReference type="Proteomes" id="UP000800092"/>
    </source>
</evidence>
<evidence type="ECO:0000256" key="1">
    <source>
        <dbReference type="SAM" id="Phobius"/>
    </source>
</evidence>
<feature type="transmembrane region" description="Helical" evidence="1">
    <location>
        <begin position="147"/>
        <end position="170"/>
    </location>
</feature>
<evidence type="ECO:0000313" key="2">
    <source>
        <dbReference type="EMBL" id="KAF2236378.1"/>
    </source>
</evidence>
<protein>
    <submittedName>
        <fullName evidence="2">Uncharacterized protein</fullName>
    </submittedName>
</protein>
<accession>A0A6A6HEV5</accession>
<gene>
    <name evidence="2" type="ORF">EV356DRAFT_565530</name>
</gene>
<keyword evidence="1" id="KW-0472">Membrane</keyword>
<keyword evidence="1" id="KW-0812">Transmembrane</keyword>
<organism evidence="2 3">
    <name type="scientific">Viridothelium virens</name>
    <name type="common">Speckled blister lichen</name>
    <name type="synonym">Trypethelium virens</name>
    <dbReference type="NCBI Taxonomy" id="1048519"/>
    <lineage>
        <taxon>Eukaryota</taxon>
        <taxon>Fungi</taxon>
        <taxon>Dikarya</taxon>
        <taxon>Ascomycota</taxon>
        <taxon>Pezizomycotina</taxon>
        <taxon>Dothideomycetes</taxon>
        <taxon>Dothideomycetes incertae sedis</taxon>
        <taxon>Trypetheliales</taxon>
        <taxon>Trypetheliaceae</taxon>
        <taxon>Viridothelium</taxon>
    </lineage>
</organism>
<feature type="transmembrane region" description="Helical" evidence="1">
    <location>
        <begin position="229"/>
        <end position="252"/>
    </location>
</feature>
<keyword evidence="1" id="KW-1133">Transmembrane helix</keyword>
<dbReference type="AlphaFoldDB" id="A0A6A6HEV5"/>